<feature type="transmembrane region" description="Helical" evidence="1">
    <location>
        <begin position="815"/>
        <end position="836"/>
    </location>
</feature>
<keyword evidence="1" id="KW-0812">Transmembrane</keyword>
<keyword evidence="1" id="KW-0472">Membrane</keyword>
<accession>A0ABY4ZY42</accession>
<feature type="transmembrane region" description="Helical" evidence="1">
    <location>
        <begin position="680"/>
        <end position="702"/>
    </location>
</feature>
<feature type="transmembrane region" description="Helical" evidence="1">
    <location>
        <begin position="874"/>
        <end position="898"/>
    </location>
</feature>
<feature type="transmembrane region" description="Helical" evidence="1">
    <location>
        <begin position="843"/>
        <end position="862"/>
    </location>
</feature>
<feature type="transmembrane region" description="Helical" evidence="1">
    <location>
        <begin position="421"/>
        <end position="440"/>
    </location>
</feature>
<proteinExistence type="predicted"/>
<name>A0ABY4ZY42_9CAUL</name>
<feature type="transmembrane region" description="Helical" evidence="1">
    <location>
        <begin position="573"/>
        <end position="592"/>
    </location>
</feature>
<feature type="transmembrane region" description="Helical" evidence="1">
    <location>
        <begin position="524"/>
        <end position="552"/>
    </location>
</feature>
<feature type="transmembrane region" description="Helical" evidence="1">
    <location>
        <begin position="37"/>
        <end position="59"/>
    </location>
</feature>
<keyword evidence="1" id="KW-1133">Transmembrane helix</keyword>
<reference evidence="2 3" key="1">
    <citation type="submission" date="2022-04" db="EMBL/GenBank/DDBJ databases">
        <title>Genome sequence of soybean root-associated Caulobacter segnis RL271.</title>
        <authorList>
            <person name="Longley R."/>
            <person name="Bonito G."/>
            <person name="Trigodet F."/>
            <person name="Crosson S."/>
            <person name="Fiebig A."/>
        </authorList>
    </citation>
    <scope>NUCLEOTIDE SEQUENCE [LARGE SCALE GENOMIC DNA]</scope>
    <source>
        <strain evidence="2 3">RL271</strain>
    </source>
</reference>
<organism evidence="2 3">
    <name type="scientific">Caulobacter segnis</name>
    <dbReference type="NCBI Taxonomy" id="88688"/>
    <lineage>
        <taxon>Bacteria</taxon>
        <taxon>Pseudomonadati</taxon>
        <taxon>Pseudomonadota</taxon>
        <taxon>Alphaproteobacteria</taxon>
        <taxon>Caulobacterales</taxon>
        <taxon>Caulobacteraceae</taxon>
        <taxon>Caulobacter</taxon>
    </lineage>
</organism>
<feature type="transmembrane region" description="Helical" evidence="1">
    <location>
        <begin position="452"/>
        <end position="473"/>
    </location>
</feature>
<keyword evidence="3" id="KW-1185">Reference proteome</keyword>
<feature type="transmembrane region" description="Helical" evidence="1">
    <location>
        <begin position="656"/>
        <end position="673"/>
    </location>
</feature>
<evidence type="ECO:0000313" key="3">
    <source>
        <dbReference type="Proteomes" id="UP001057520"/>
    </source>
</evidence>
<gene>
    <name evidence="2" type="ORF">MZV50_08440</name>
</gene>
<dbReference type="Proteomes" id="UP001057520">
    <property type="component" value="Chromosome"/>
</dbReference>
<feature type="transmembrane region" description="Helical" evidence="1">
    <location>
        <begin position="630"/>
        <end position="650"/>
    </location>
</feature>
<dbReference type="EMBL" id="CP096040">
    <property type="protein sequence ID" value="USQ97549.1"/>
    <property type="molecule type" value="Genomic_DNA"/>
</dbReference>
<evidence type="ECO:0000256" key="1">
    <source>
        <dbReference type="SAM" id="Phobius"/>
    </source>
</evidence>
<feature type="transmembrane region" description="Helical" evidence="1">
    <location>
        <begin position="598"/>
        <end position="618"/>
    </location>
</feature>
<sequence length="903" mass="94934">MSGVLLGVICLVLGLAYWRVATESVSARRKPSVQRVVALVVGIVAPAVLVVGCLLIAAAQGRTGDMRLSLLRLTAEVRQFPLSLGGDASRDDLVVPRLPAGFATVRPDLSAGDDNPPLALVVAGSDAAPPPAVIALRKGRKLAWPAAQPFAEGDAVCVQAPCERAGAAWAVLRGRTFVPADRRDDEVSARPGAEAGLPMPERKTLLAFGGINDWTPLQAIHPLRDFFPRPDTAKAGGVLSDCDRWLCVGKGAARVPARSFLFQQGGFNGSAWSIVLADPGARIARGGRVVPYAAPAPIALGTGVSVEVYEPRFVDGALDGPDARRGRLQLRRSLVLAERDGQAEIAFATPPTEIIGRCDSAAAPRRLGLEATVVGGLTADALRSAPSLPQGPACDAFTRARLDVPAAGPALRTAHLSLDRLATPWPAVLIVLAWTASLLLTSRERFNRRPVLWTILSLLQLLLALRLLIGLAAAEADPTLDWREILGDAAIAYVAVPAALLAWARTGEPRKADDLALDLAPPAAAVGVLAWTHHLSVLNLLLLAIWGLAVVWRAGLAARFKREAEPGSPWRSGVLLLVTALVVRLAVGAIGWKERIDLGVTVLAISVVYTPLILLGFGKLLAASETQPRGWGRPIVFWALLVATTFVAPFTVRDSGYALMVLPIAGVAAGLALRRSVARIPWAGPAIAAAALLIALPVLGAIGTAHADRLGHTAQMQRGLSDEQALSTLDRQAKASQNLLRLYLIAAPEALGADVSTEAESLKVWSAQLSDYTGSLLGRGYLSPANLTALKPVQATDNLTAVHLMSPFGRLATGLFLALLAAAPIAVWSMTGAAVLDTRRATGLLALWCLFGAAAYMTLANLQLVPFTGRNAYLLAPTSGGDLLEGAILFALAVWGLAREARR</sequence>
<protein>
    <recommendedName>
        <fullName evidence="4">Permease</fullName>
    </recommendedName>
</protein>
<evidence type="ECO:0008006" key="4">
    <source>
        <dbReference type="Google" id="ProtNLM"/>
    </source>
</evidence>
<evidence type="ECO:0000313" key="2">
    <source>
        <dbReference type="EMBL" id="USQ97549.1"/>
    </source>
</evidence>